<evidence type="ECO:0000313" key="3">
    <source>
        <dbReference type="Proteomes" id="UP001517376"/>
    </source>
</evidence>
<keyword evidence="1" id="KW-1133">Transmembrane helix</keyword>
<feature type="transmembrane region" description="Helical" evidence="1">
    <location>
        <begin position="54"/>
        <end position="80"/>
    </location>
</feature>
<proteinExistence type="predicted"/>
<dbReference type="RefSeq" id="WP_161766144.1">
    <property type="nucleotide sequence ID" value="NZ_JAAATW010000001.1"/>
</dbReference>
<accession>A0ABW9Y3V9</accession>
<evidence type="ECO:0000256" key="1">
    <source>
        <dbReference type="SAM" id="Phobius"/>
    </source>
</evidence>
<keyword evidence="3" id="KW-1185">Reference proteome</keyword>
<dbReference type="EMBL" id="JAAATW010000001">
    <property type="protein sequence ID" value="NBE07216.1"/>
    <property type="molecule type" value="Genomic_DNA"/>
</dbReference>
<keyword evidence="1" id="KW-0472">Membrane</keyword>
<keyword evidence="1" id="KW-0812">Transmembrane</keyword>
<feature type="transmembrane region" description="Helical" evidence="1">
    <location>
        <begin position="20"/>
        <end position="42"/>
    </location>
</feature>
<name>A0ABW9Y3V9_9RHOB</name>
<reference evidence="3" key="1">
    <citation type="submission" date="2020-01" db="EMBL/GenBank/DDBJ databases">
        <title>Sphingomonas sp. strain CSW-10.</title>
        <authorList>
            <person name="Chen W.-M."/>
        </authorList>
    </citation>
    <scope>NUCLEOTIDE SEQUENCE [LARGE SCALE GENOMIC DNA]</scope>
    <source>
        <strain evidence="3">CCP-1</strain>
    </source>
</reference>
<organism evidence="2 3">
    <name type="scientific">Paragemmobacter ruber</name>
    <dbReference type="NCBI Taxonomy" id="1985673"/>
    <lineage>
        <taxon>Bacteria</taxon>
        <taxon>Pseudomonadati</taxon>
        <taxon>Pseudomonadota</taxon>
        <taxon>Alphaproteobacteria</taxon>
        <taxon>Rhodobacterales</taxon>
        <taxon>Paracoccaceae</taxon>
        <taxon>Paragemmobacter</taxon>
    </lineage>
</organism>
<dbReference type="Proteomes" id="UP001517376">
    <property type="component" value="Unassembled WGS sequence"/>
</dbReference>
<protein>
    <submittedName>
        <fullName evidence="2">DUF2214 domain-containing protein</fullName>
    </submittedName>
</protein>
<gene>
    <name evidence="2" type="ORF">GU920_06685</name>
</gene>
<feature type="transmembrane region" description="Helical" evidence="1">
    <location>
        <begin position="92"/>
        <end position="111"/>
    </location>
</feature>
<evidence type="ECO:0000313" key="2">
    <source>
        <dbReference type="EMBL" id="NBE07216.1"/>
    </source>
</evidence>
<feature type="transmembrane region" description="Helical" evidence="1">
    <location>
        <begin position="132"/>
        <end position="151"/>
    </location>
</feature>
<sequence length="154" mass="15682">MLDALAASPIAALLRGSGTAYLLVNASHILGIALLIGAILPLDLRLAGAFPRTPIIAIAPILRGMALAGMALAATTGLVLFTANPTEYAGNAAFRIKLALFAAALLNAALVTRSAAWVQVMAGGAPTPALRLMAALSALLWVSTLLAGRWIGFL</sequence>
<comment type="caution">
    <text evidence="2">The sequence shown here is derived from an EMBL/GenBank/DDBJ whole genome shotgun (WGS) entry which is preliminary data.</text>
</comment>